<dbReference type="SUPFAM" id="SSF56112">
    <property type="entry name" value="Protein kinase-like (PK-like)"/>
    <property type="match status" value="1"/>
</dbReference>
<feature type="binding site" evidence="9">
    <location>
        <position position="39"/>
    </location>
    <ligand>
        <name>ATP</name>
        <dbReference type="ChEBI" id="CHEBI:30616"/>
    </ligand>
</feature>
<dbReference type="InterPro" id="IPR008271">
    <property type="entry name" value="Ser/Thr_kinase_AS"/>
</dbReference>
<evidence type="ECO:0000256" key="3">
    <source>
        <dbReference type="ARBA" id="ARBA00022679"/>
    </source>
</evidence>
<dbReference type="Pfam" id="PF03793">
    <property type="entry name" value="PASTA"/>
    <property type="match status" value="3"/>
</dbReference>
<accession>A0A1C0AC12</accession>
<proteinExistence type="predicted"/>
<feature type="domain" description="Protein kinase" evidence="11">
    <location>
        <begin position="10"/>
        <end position="274"/>
    </location>
</feature>
<evidence type="ECO:0000259" key="11">
    <source>
        <dbReference type="PROSITE" id="PS50011"/>
    </source>
</evidence>
<dbReference type="SMART" id="SM00740">
    <property type="entry name" value="PASTA"/>
    <property type="match status" value="3"/>
</dbReference>
<dbReference type="EC" id="2.7.11.1" evidence="1"/>
<evidence type="ECO:0000256" key="9">
    <source>
        <dbReference type="PROSITE-ProRule" id="PRU10141"/>
    </source>
</evidence>
<keyword evidence="3" id="KW-0808">Transferase</keyword>
<dbReference type="Pfam" id="PF00069">
    <property type="entry name" value="Pkinase"/>
    <property type="match status" value="1"/>
</dbReference>
<evidence type="ECO:0000256" key="4">
    <source>
        <dbReference type="ARBA" id="ARBA00022741"/>
    </source>
</evidence>
<dbReference type="InterPro" id="IPR017441">
    <property type="entry name" value="Protein_kinase_ATP_BS"/>
</dbReference>
<dbReference type="GO" id="GO:0005524">
    <property type="term" value="F:ATP binding"/>
    <property type="evidence" value="ECO:0007669"/>
    <property type="project" value="UniProtKB-UniRule"/>
</dbReference>
<feature type="domain" description="PASTA" evidence="12">
    <location>
        <begin position="514"/>
        <end position="581"/>
    </location>
</feature>
<dbReference type="EMBL" id="LWDV01000006">
    <property type="protein sequence ID" value="OCL27929.1"/>
    <property type="molecule type" value="Genomic_DNA"/>
</dbReference>
<sequence>MIGKVLNSRYELVEKVGTGGMAIVYRAKDQLLGREVAIKILQPHFADNETAVRRFKHEAQAVASLSHPNIVNIFDIGKEDDINYIVMEYITGKDLKEHLKEVKRVEIGQATDIVAGVCNALVKAHRNNIVHCDIKPHNILLTNDGRVKVTDFGIAQAVTSATIGQTDSIMGSAHYLSPEQAKGGKVSTKSDIYSLGIVLYELVTGKVPFTGDNHVSIALKHIEEPPVNPKEINPDIPDKLSGIILKAIAKEPENRYNSVVEMLRDLKEVDEQFINQTKEVKNIANQHTMIMSKQDYQKEIKKEKEKNNINIPKREEVQQKLRGVDVVEKKDKEPTSKEKIPAKKKRSSLLTAVLILMATFIVIAGAGYFMLVQYVNVEEVKVPNLVGKHLEVARQDLESKGLSLKVYYESHSQEIEKDHIISQSIPPDSKVKKARVIEVVVSKGAKLSTVPKLINTTLREAEIQLDKLDLQTGEIKEEYSNEVTEGLIISQDPQPGTEVKEGTNINLVISKGREPQEVEVPNLVGLRQEEAVERLRQLNLILGQVLNRESLDYHQGRVIAQKPTTGTKIMEGSTVQLIVSTGIRNPRGSEIKDRKIRFNIPPGDEKKVEFVVRDDNGQRTVYDQVHQPGDTVVKDVIIVGPGTIRIYLDGQLYYEKQV</sequence>
<dbReference type="PANTHER" id="PTHR43289">
    <property type="entry name" value="MITOGEN-ACTIVATED PROTEIN KINASE KINASE KINASE 20-RELATED"/>
    <property type="match status" value="1"/>
</dbReference>
<reference evidence="13 14" key="2">
    <citation type="submission" date="2016-08" db="EMBL/GenBank/DDBJ databases">
        <title>Orenia metallireducens sp. nov. strain Z6, a Novel Metal-reducing Firmicute from the Deep Subsurface.</title>
        <authorList>
            <person name="Maxim B.I."/>
            <person name="Kenneth K."/>
            <person name="Flynn T.M."/>
            <person name="Oloughlin E.J."/>
            <person name="Locke R.A."/>
            <person name="Weber J.R."/>
            <person name="Egan S.M."/>
            <person name="Mackie R.I."/>
            <person name="Cann I.K."/>
        </authorList>
    </citation>
    <scope>NUCLEOTIDE SEQUENCE [LARGE SCALE GENOMIC DNA]</scope>
    <source>
        <strain evidence="13 14">Z6</strain>
    </source>
</reference>
<reference evidence="14" key="1">
    <citation type="submission" date="2016-07" db="EMBL/GenBank/DDBJ databases">
        <authorList>
            <person name="Florea S."/>
            <person name="Webb J.S."/>
            <person name="Jaromczyk J."/>
            <person name="Schardl C.L."/>
        </authorList>
    </citation>
    <scope>NUCLEOTIDE SEQUENCE [LARGE SCALE GENOMIC DNA]</scope>
    <source>
        <strain evidence="14">Z6</strain>
    </source>
</reference>
<comment type="caution">
    <text evidence="13">The sequence shown here is derived from an EMBL/GenBank/DDBJ whole genome shotgun (WGS) entry which is preliminary data.</text>
</comment>
<keyword evidence="10" id="KW-0472">Membrane</keyword>
<dbReference type="Gene3D" id="3.30.200.20">
    <property type="entry name" value="Phosphorylase Kinase, domain 1"/>
    <property type="match status" value="1"/>
</dbReference>
<evidence type="ECO:0000256" key="2">
    <source>
        <dbReference type="ARBA" id="ARBA00022527"/>
    </source>
</evidence>
<dbReference type="Gene3D" id="3.30.10.20">
    <property type="match status" value="3"/>
</dbReference>
<evidence type="ECO:0000256" key="5">
    <source>
        <dbReference type="ARBA" id="ARBA00022777"/>
    </source>
</evidence>
<feature type="domain" description="PASTA" evidence="12">
    <location>
        <begin position="376"/>
        <end position="443"/>
    </location>
</feature>
<evidence type="ECO:0000259" key="12">
    <source>
        <dbReference type="PROSITE" id="PS51178"/>
    </source>
</evidence>
<gene>
    <name evidence="13" type="ORF">U472_01635</name>
</gene>
<name>A0A1C0AC12_9FIRM</name>
<protein>
    <recommendedName>
        <fullName evidence="1">non-specific serine/threonine protein kinase</fullName>
        <ecNumber evidence="1">2.7.11.1</ecNumber>
    </recommendedName>
</protein>
<dbReference type="NCBIfam" id="NF033483">
    <property type="entry name" value="PknB_PASTA_kin"/>
    <property type="match status" value="1"/>
</dbReference>
<dbReference type="RefSeq" id="WP_068714865.1">
    <property type="nucleotide sequence ID" value="NZ_LWDV01000006.1"/>
</dbReference>
<dbReference type="PROSITE" id="PS51178">
    <property type="entry name" value="PASTA"/>
    <property type="match status" value="3"/>
</dbReference>
<evidence type="ECO:0000256" key="6">
    <source>
        <dbReference type="ARBA" id="ARBA00022840"/>
    </source>
</evidence>
<dbReference type="FunFam" id="3.30.200.20:FF:000035">
    <property type="entry name" value="Serine/threonine protein kinase Stk1"/>
    <property type="match status" value="1"/>
</dbReference>
<keyword evidence="10" id="KW-1133">Transmembrane helix</keyword>
<dbReference type="AlphaFoldDB" id="A0A1C0AC12"/>
<comment type="catalytic activity">
    <reaction evidence="7">
        <text>L-threonyl-[protein] + ATP = O-phospho-L-threonyl-[protein] + ADP + H(+)</text>
        <dbReference type="Rhea" id="RHEA:46608"/>
        <dbReference type="Rhea" id="RHEA-COMP:11060"/>
        <dbReference type="Rhea" id="RHEA-COMP:11605"/>
        <dbReference type="ChEBI" id="CHEBI:15378"/>
        <dbReference type="ChEBI" id="CHEBI:30013"/>
        <dbReference type="ChEBI" id="CHEBI:30616"/>
        <dbReference type="ChEBI" id="CHEBI:61977"/>
        <dbReference type="ChEBI" id="CHEBI:456216"/>
        <dbReference type="EC" id="2.7.11.1"/>
    </reaction>
</comment>
<evidence type="ECO:0000256" key="10">
    <source>
        <dbReference type="SAM" id="Phobius"/>
    </source>
</evidence>
<dbReference type="CDD" id="cd06577">
    <property type="entry name" value="PASTA_pknB"/>
    <property type="match status" value="3"/>
</dbReference>
<keyword evidence="2 13" id="KW-0723">Serine/threonine-protein kinase</keyword>
<dbReference type="InterPro" id="IPR000719">
    <property type="entry name" value="Prot_kinase_dom"/>
</dbReference>
<feature type="domain" description="PASTA" evidence="12">
    <location>
        <begin position="444"/>
        <end position="511"/>
    </location>
</feature>
<dbReference type="InterPro" id="IPR011009">
    <property type="entry name" value="Kinase-like_dom_sf"/>
</dbReference>
<keyword evidence="10" id="KW-0812">Transmembrane</keyword>
<keyword evidence="4 9" id="KW-0547">Nucleotide-binding</keyword>
<evidence type="ECO:0000256" key="8">
    <source>
        <dbReference type="ARBA" id="ARBA00048679"/>
    </source>
</evidence>
<keyword evidence="6 9" id="KW-0067">ATP-binding</keyword>
<comment type="catalytic activity">
    <reaction evidence="8">
        <text>L-seryl-[protein] + ATP = O-phospho-L-seryl-[protein] + ADP + H(+)</text>
        <dbReference type="Rhea" id="RHEA:17989"/>
        <dbReference type="Rhea" id="RHEA-COMP:9863"/>
        <dbReference type="Rhea" id="RHEA-COMP:11604"/>
        <dbReference type="ChEBI" id="CHEBI:15378"/>
        <dbReference type="ChEBI" id="CHEBI:29999"/>
        <dbReference type="ChEBI" id="CHEBI:30616"/>
        <dbReference type="ChEBI" id="CHEBI:83421"/>
        <dbReference type="ChEBI" id="CHEBI:456216"/>
        <dbReference type="EC" id="2.7.11.1"/>
    </reaction>
</comment>
<evidence type="ECO:0000256" key="1">
    <source>
        <dbReference type="ARBA" id="ARBA00012513"/>
    </source>
</evidence>
<dbReference type="SMART" id="SM00220">
    <property type="entry name" value="S_TKc"/>
    <property type="match status" value="1"/>
</dbReference>
<dbReference type="Gene3D" id="1.10.510.10">
    <property type="entry name" value="Transferase(Phosphotransferase) domain 1"/>
    <property type="match status" value="1"/>
</dbReference>
<dbReference type="FunFam" id="1.10.510.10:FF:000021">
    <property type="entry name" value="Serine/threonine protein kinase"/>
    <property type="match status" value="1"/>
</dbReference>
<organism evidence="13 14">
    <name type="scientific">Orenia metallireducens</name>
    <dbReference type="NCBI Taxonomy" id="1413210"/>
    <lineage>
        <taxon>Bacteria</taxon>
        <taxon>Bacillati</taxon>
        <taxon>Bacillota</taxon>
        <taxon>Clostridia</taxon>
        <taxon>Halanaerobiales</taxon>
        <taxon>Halobacteroidaceae</taxon>
        <taxon>Orenia</taxon>
    </lineage>
</organism>
<dbReference type="PROSITE" id="PS00108">
    <property type="entry name" value="PROTEIN_KINASE_ST"/>
    <property type="match status" value="1"/>
</dbReference>
<evidence type="ECO:0000313" key="14">
    <source>
        <dbReference type="Proteomes" id="UP000093514"/>
    </source>
</evidence>
<dbReference type="PANTHER" id="PTHR43289:SF34">
    <property type="entry name" value="SERINE_THREONINE-PROTEIN KINASE YBDM-RELATED"/>
    <property type="match status" value="1"/>
</dbReference>
<evidence type="ECO:0000256" key="7">
    <source>
        <dbReference type="ARBA" id="ARBA00047899"/>
    </source>
</evidence>
<dbReference type="PROSITE" id="PS50011">
    <property type="entry name" value="PROTEIN_KINASE_DOM"/>
    <property type="match status" value="1"/>
</dbReference>
<dbReference type="GO" id="GO:0004674">
    <property type="term" value="F:protein serine/threonine kinase activity"/>
    <property type="evidence" value="ECO:0007669"/>
    <property type="project" value="UniProtKB-KW"/>
</dbReference>
<evidence type="ECO:0000313" key="13">
    <source>
        <dbReference type="EMBL" id="OCL27929.1"/>
    </source>
</evidence>
<dbReference type="Proteomes" id="UP000093514">
    <property type="component" value="Unassembled WGS sequence"/>
</dbReference>
<dbReference type="InterPro" id="IPR005543">
    <property type="entry name" value="PASTA_dom"/>
</dbReference>
<keyword evidence="14" id="KW-1185">Reference proteome</keyword>
<dbReference type="OrthoDB" id="9788659at2"/>
<dbReference type="CDD" id="cd14014">
    <property type="entry name" value="STKc_PknB_like"/>
    <property type="match status" value="1"/>
</dbReference>
<dbReference type="PROSITE" id="PS00107">
    <property type="entry name" value="PROTEIN_KINASE_ATP"/>
    <property type="match status" value="1"/>
</dbReference>
<feature type="transmembrane region" description="Helical" evidence="10">
    <location>
        <begin position="349"/>
        <end position="371"/>
    </location>
</feature>
<keyword evidence="5 13" id="KW-0418">Kinase</keyword>